<dbReference type="PANTHER" id="PTHR10605:SF56">
    <property type="entry name" value="BIFUNCTIONAL HEPARAN SULFATE N-DEACETYLASE_N-SULFOTRANSFERASE"/>
    <property type="match status" value="1"/>
</dbReference>
<name>A0A382N8J0_9ZZZZ</name>
<dbReference type="EMBL" id="UINC01097952">
    <property type="protein sequence ID" value="SVC56082.1"/>
    <property type="molecule type" value="Genomic_DNA"/>
</dbReference>
<dbReference type="AlphaFoldDB" id="A0A382N8J0"/>
<dbReference type="InterPro" id="IPR027417">
    <property type="entry name" value="P-loop_NTPase"/>
</dbReference>
<dbReference type="PANTHER" id="PTHR10605">
    <property type="entry name" value="HEPARAN SULFATE SULFOTRANSFERASE"/>
    <property type="match status" value="1"/>
</dbReference>
<dbReference type="SUPFAM" id="SSF52540">
    <property type="entry name" value="P-loop containing nucleoside triphosphate hydrolases"/>
    <property type="match status" value="1"/>
</dbReference>
<evidence type="ECO:0000313" key="2">
    <source>
        <dbReference type="EMBL" id="SVC56082.1"/>
    </source>
</evidence>
<evidence type="ECO:0000256" key="1">
    <source>
        <dbReference type="ARBA" id="ARBA00022679"/>
    </source>
</evidence>
<protein>
    <recommendedName>
        <fullName evidence="3">Sulfotransferase domain-containing protein</fullName>
    </recommendedName>
</protein>
<dbReference type="GO" id="GO:0008146">
    <property type="term" value="F:sulfotransferase activity"/>
    <property type="evidence" value="ECO:0007669"/>
    <property type="project" value="InterPro"/>
</dbReference>
<accession>A0A382N8J0</accession>
<reference evidence="2" key="1">
    <citation type="submission" date="2018-05" db="EMBL/GenBank/DDBJ databases">
        <authorList>
            <person name="Lanie J.A."/>
            <person name="Ng W.-L."/>
            <person name="Kazmierczak K.M."/>
            <person name="Andrzejewski T.M."/>
            <person name="Davidsen T.M."/>
            <person name="Wayne K.J."/>
            <person name="Tettelin H."/>
            <person name="Glass J.I."/>
            <person name="Rusch D."/>
            <person name="Podicherti R."/>
            <person name="Tsui H.-C.T."/>
            <person name="Winkler M.E."/>
        </authorList>
    </citation>
    <scope>NUCLEOTIDE SEQUENCE</scope>
</reference>
<organism evidence="2">
    <name type="scientific">marine metagenome</name>
    <dbReference type="NCBI Taxonomy" id="408172"/>
    <lineage>
        <taxon>unclassified sequences</taxon>
        <taxon>metagenomes</taxon>
        <taxon>ecological metagenomes</taxon>
    </lineage>
</organism>
<dbReference type="Pfam" id="PF13469">
    <property type="entry name" value="Sulfotransfer_3"/>
    <property type="match status" value="1"/>
</dbReference>
<evidence type="ECO:0008006" key="3">
    <source>
        <dbReference type="Google" id="ProtNLM"/>
    </source>
</evidence>
<keyword evidence="1" id="KW-0808">Transferase</keyword>
<gene>
    <name evidence="2" type="ORF">METZ01_LOCUS308936</name>
</gene>
<sequence length="311" mass="36649">KPNLFIVGAARSGTTTLYHILNKHSDIFVSPIKESNFFSQDIIPNRFSKKYNDSLGFNEKSYFENYPLQKHQIAFVREKENYIKLFTDANKKSIIADFSTSHLYSDVAASNIYQFNQKAKIIILLRNPIERAFSHYKMALEMGFVKGCFLEEIDKDFRKLDKYWGVSELFIELGMYYKQVKSYKNVFPDNQIKVILFDDFINASQSTIISICNFLEIQKINISTIPRMNTSLIPRNKKLHYIISTLRGKGLIQSIFPNKLINKMKKYYFNTSSIQISINEQRYMYDYFKLDIVKLEKLIHCDLSRWKVNKN</sequence>
<dbReference type="Gene3D" id="3.40.50.300">
    <property type="entry name" value="P-loop containing nucleotide triphosphate hydrolases"/>
    <property type="match status" value="1"/>
</dbReference>
<feature type="non-terminal residue" evidence="2">
    <location>
        <position position="1"/>
    </location>
</feature>
<proteinExistence type="predicted"/>
<dbReference type="InterPro" id="IPR037359">
    <property type="entry name" value="NST/OST"/>
</dbReference>